<dbReference type="AlphaFoldDB" id="A0AAV0K3G9"/>
<evidence type="ECO:0000259" key="7">
    <source>
        <dbReference type="PROSITE" id="PS51471"/>
    </source>
</evidence>
<keyword evidence="2 6" id="KW-0408">Iron</keyword>
<dbReference type="InterPro" id="IPR050231">
    <property type="entry name" value="Iron_ascorbate_oxido_reductase"/>
</dbReference>
<comment type="function">
    <text evidence="3">2-oxoglutarate-dependent dioxygenase essential for auxin catabolism and maintenance of auxin homeostasis in reproductive organs. Catalyzes the irreversible oxidation of indole-3-acetic acid (IAA) to the biologically inactive 2-oxoindole-3-acetic acid (OxIAA).</text>
</comment>
<dbReference type="SUPFAM" id="SSF51197">
    <property type="entry name" value="Clavaminate synthase-like"/>
    <property type="match status" value="1"/>
</dbReference>
<reference evidence="8" key="1">
    <citation type="submission" date="2022-08" db="EMBL/GenBank/DDBJ databases">
        <authorList>
            <person name="Gutierrez-Valencia J."/>
        </authorList>
    </citation>
    <scope>NUCLEOTIDE SEQUENCE</scope>
</reference>
<evidence type="ECO:0000313" key="8">
    <source>
        <dbReference type="EMBL" id="CAI0416870.1"/>
    </source>
</evidence>
<dbReference type="PROSITE" id="PS51471">
    <property type="entry name" value="FE2OG_OXY"/>
    <property type="match status" value="1"/>
</dbReference>
<keyword evidence="6" id="KW-0560">Oxidoreductase</keyword>
<name>A0AAV0K3G9_9ROSI</name>
<accession>A0AAV0K3G9</accession>
<comment type="similarity">
    <text evidence="6">Belongs to the iron/ascorbate-dependent oxidoreductase family.</text>
</comment>
<keyword evidence="9" id="KW-1185">Reference proteome</keyword>
<gene>
    <name evidence="8" type="ORF">LITE_LOCUS17119</name>
</gene>
<evidence type="ECO:0000313" key="9">
    <source>
        <dbReference type="Proteomes" id="UP001154282"/>
    </source>
</evidence>
<organism evidence="8 9">
    <name type="scientific">Linum tenue</name>
    <dbReference type="NCBI Taxonomy" id="586396"/>
    <lineage>
        <taxon>Eukaryota</taxon>
        <taxon>Viridiplantae</taxon>
        <taxon>Streptophyta</taxon>
        <taxon>Embryophyta</taxon>
        <taxon>Tracheophyta</taxon>
        <taxon>Spermatophyta</taxon>
        <taxon>Magnoliopsida</taxon>
        <taxon>eudicotyledons</taxon>
        <taxon>Gunneridae</taxon>
        <taxon>Pentapetalae</taxon>
        <taxon>rosids</taxon>
        <taxon>fabids</taxon>
        <taxon>Malpighiales</taxon>
        <taxon>Linaceae</taxon>
        <taxon>Linum</taxon>
    </lineage>
</organism>
<dbReference type="InterPro" id="IPR005123">
    <property type="entry name" value="Oxoglu/Fe-dep_dioxygenase_dom"/>
</dbReference>
<dbReference type="EMBL" id="CAMGYJ010000005">
    <property type="protein sequence ID" value="CAI0416870.1"/>
    <property type="molecule type" value="Genomic_DNA"/>
</dbReference>
<keyword evidence="1 6" id="KW-0479">Metal-binding</keyword>
<evidence type="ECO:0000256" key="2">
    <source>
        <dbReference type="ARBA" id="ARBA00023004"/>
    </source>
</evidence>
<dbReference type="Pfam" id="PF14226">
    <property type="entry name" value="DIOX_N"/>
    <property type="match status" value="1"/>
</dbReference>
<dbReference type="FunFam" id="2.60.120.330:FF:000017">
    <property type="entry name" value="2-oxoglutarate-dependent dioxygenase DAO"/>
    <property type="match status" value="1"/>
</dbReference>
<dbReference type="InterPro" id="IPR026992">
    <property type="entry name" value="DIOX_N"/>
</dbReference>
<dbReference type="PANTHER" id="PTHR47990">
    <property type="entry name" value="2-OXOGLUTARATE (2OG) AND FE(II)-DEPENDENT OXYGENASE SUPERFAMILY PROTEIN-RELATED"/>
    <property type="match status" value="1"/>
</dbReference>
<evidence type="ECO:0000256" key="5">
    <source>
        <dbReference type="ARBA" id="ARBA00076740"/>
    </source>
</evidence>
<evidence type="ECO:0000256" key="1">
    <source>
        <dbReference type="ARBA" id="ARBA00022723"/>
    </source>
</evidence>
<evidence type="ECO:0000256" key="4">
    <source>
        <dbReference type="ARBA" id="ARBA00074102"/>
    </source>
</evidence>
<proteinExistence type="inferred from homology"/>
<dbReference type="Proteomes" id="UP001154282">
    <property type="component" value="Unassembled WGS sequence"/>
</dbReference>
<evidence type="ECO:0000256" key="6">
    <source>
        <dbReference type="RuleBase" id="RU003682"/>
    </source>
</evidence>
<dbReference type="Gene3D" id="2.60.120.330">
    <property type="entry name" value="B-lactam Antibiotic, Isopenicillin N Synthase, Chain"/>
    <property type="match status" value="1"/>
</dbReference>
<dbReference type="InterPro" id="IPR044861">
    <property type="entry name" value="IPNS-like_FE2OG_OXY"/>
</dbReference>
<protein>
    <recommendedName>
        <fullName evidence="4">2-oxoglutarate-dependent dioxygenase DAO</fullName>
    </recommendedName>
    <alternativeName>
        <fullName evidence="5">Protein DIOXYGENASE FOR AUXIN OXIDATION</fullName>
    </alternativeName>
</protein>
<feature type="domain" description="Fe2OG dioxygenase" evidence="7">
    <location>
        <begin position="171"/>
        <end position="272"/>
    </location>
</feature>
<dbReference type="GO" id="GO:0016491">
    <property type="term" value="F:oxidoreductase activity"/>
    <property type="evidence" value="ECO:0007669"/>
    <property type="project" value="UniProtKB-KW"/>
</dbReference>
<sequence>MVVPANGGDEKPYEIPFFDFGAAGEEEITTADGGARWRDLCDKVRQACETHGCFCFTTEKVPAKLREGMAEGLRHLFDLPVETKERHVNPKPYRSYLGKKDAVPYLESFGIDDHAPDVNDDALQAFTAVMWPQGNPSFRESASEMRGKMVDMNLLIMKMLLANYGLVTTLSPTSYFRLMKYNVPPAAAGIGMVAHTDKSTVTILGQNDVQGLEVQPKHDDSWAPVIIPEGAFVAIVGDALEAWSNGRVHSVRHRVVLRGEKERYSWGSFLMPKDDATIEAPAELVDKDHPLLYRPFAYADFLLYCSVSRLKEDALKVFAGLSTSPVDDGERVYTALL</sequence>
<dbReference type="Pfam" id="PF03171">
    <property type="entry name" value="2OG-FeII_Oxy"/>
    <property type="match status" value="1"/>
</dbReference>
<dbReference type="InterPro" id="IPR027443">
    <property type="entry name" value="IPNS-like_sf"/>
</dbReference>
<dbReference type="GO" id="GO:0046872">
    <property type="term" value="F:metal ion binding"/>
    <property type="evidence" value="ECO:0007669"/>
    <property type="project" value="UniProtKB-KW"/>
</dbReference>
<evidence type="ECO:0000256" key="3">
    <source>
        <dbReference type="ARBA" id="ARBA00054658"/>
    </source>
</evidence>
<comment type="caution">
    <text evidence="8">The sequence shown here is derived from an EMBL/GenBank/DDBJ whole genome shotgun (WGS) entry which is preliminary data.</text>
</comment>